<feature type="region of interest" description="Disordered" evidence="1">
    <location>
        <begin position="1"/>
        <end position="38"/>
    </location>
</feature>
<feature type="compositionally biased region" description="Low complexity" evidence="1">
    <location>
        <begin position="1"/>
        <end position="13"/>
    </location>
</feature>
<name>A0A1G2B327_9BACT</name>
<proteinExistence type="predicted"/>
<evidence type="ECO:0000313" key="2">
    <source>
        <dbReference type="EMBL" id="OGY83049.1"/>
    </source>
</evidence>
<comment type="caution">
    <text evidence="2">The sequence shown here is derived from an EMBL/GenBank/DDBJ whole genome shotgun (WGS) entry which is preliminary data.</text>
</comment>
<evidence type="ECO:0000256" key="1">
    <source>
        <dbReference type="SAM" id="MobiDB-lite"/>
    </source>
</evidence>
<reference evidence="2 3" key="1">
    <citation type="journal article" date="2016" name="Nat. Commun.">
        <title>Thousands of microbial genomes shed light on interconnected biogeochemical processes in an aquifer system.</title>
        <authorList>
            <person name="Anantharaman K."/>
            <person name="Brown C.T."/>
            <person name="Hug L.A."/>
            <person name="Sharon I."/>
            <person name="Castelle C.J."/>
            <person name="Probst A.J."/>
            <person name="Thomas B.C."/>
            <person name="Singh A."/>
            <person name="Wilkins M.J."/>
            <person name="Karaoz U."/>
            <person name="Brodie E.L."/>
            <person name="Williams K.H."/>
            <person name="Hubbard S.S."/>
            <person name="Banfield J.F."/>
        </authorList>
    </citation>
    <scope>NUCLEOTIDE SEQUENCE [LARGE SCALE GENOMIC DNA]</scope>
</reference>
<accession>A0A1G2B327</accession>
<protein>
    <submittedName>
        <fullName evidence="2">Uncharacterized protein</fullName>
    </submittedName>
</protein>
<sequence length="61" mass="6989">MAPSKQNKPGTTGKKNKKTRPFKTWQDMKPGPERDAAQKRAEQVAVDIDEPFWLEYQENAA</sequence>
<dbReference type="AlphaFoldDB" id="A0A1G2B327"/>
<evidence type="ECO:0000313" key="3">
    <source>
        <dbReference type="Proteomes" id="UP000176952"/>
    </source>
</evidence>
<organism evidence="2 3">
    <name type="scientific">Candidatus Kerfeldbacteria bacterium RIFCSPHIGHO2_12_FULL_48_17</name>
    <dbReference type="NCBI Taxonomy" id="1798542"/>
    <lineage>
        <taxon>Bacteria</taxon>
        <taxon>Candidatus Kerfeldiibacteriota</taxon>
    </lineage>
</organism>
<gene>
    <name evidence="2" type="ORF">A3F54_04435</name>
</gene>
<dbReference type="EMBL" id="MHKD01000022">
    <property type="protein sequence ID" value="OGY83049.1"/>
    <property type="molecule type" value="Genomic_DNA"/>
</dbReference>
<dbReference type="Proteomes" id="UP000176952">
    <property type="component" value="Unassembled WGS sequence"/>
</dbReference>